<dbReference type="Gene3D" id="3.40.50.150">
    <property type="entry name" value="Vaccinia Virus protein VP39"/>
    <property type="match status" value="1"/>
</dbReference>
<keyword evidence="5" id="KW-1185">Reference proteome</keyword>
<evidence type="ECO:0000256" key="2">
    <source>
        <dbReference type="ARBA" id="ARBA00022679"/>
    </source>
</evidence>
<gene>
    <name evidence="4" type="ORF">C6N40_10835</name>
</gene>
<dbReference type="Gene3D" id="2.20.130.10">
    <property type="entry name" value="CAC2371-like domains"/>
    <property type="match status" value="1"/>
</dbReference>
<feature type="domain" description="Methyltransferase" evidence="3">
    <location>
        <begin position="48"/>
        <end position="136"/>
    </location>
</feature>
<dbReference type="InterPro" id="IPR041698">
    <property type="entry name" value="Methyltransf_25"/>
</dbReference>
<keyword evidence="2 4" id="KW-0808">Transferase</keyword>
<dbReference type="GO" id="GO:0008168">
    <property type="term" value="F:methyltransferase activity"/>
    <property type="evidence" value="ECO:0007669"/>
    <property type="project" value="UniProtKB-KW"/>
</dbReference>
<dbReference type="InterPro" id="IPR029063">
    <property type="entry name" value="SAM-dependent_MTases_sf"/>
</dbReference>
<dbReference type="OrthoDB" id="9760689at2"/>
<accession>A0A2P6M705</accession>
<dbReference type="AlphaFoldDB" id="A0A2P6M705"/>
<reference evidence="4 5" key="1">
    <citation type="submission" date="2018-03" db="EMBL/GenBank/DDBJ databases">
        <title>Arenimonas caeni sp. nov., isolated from activated sludge.</title>
        <authorList>
            <person name="Liu H."/>
        </authorList>
    </citation>
    <scope>NUCLEOTIDE SEQUENCE [LARGE SCALE GENOMIC DNA]</scope>
    <source>
        <strain evidence="5">z29</strain>
    </source>
</reference>
<dbReference type="PANTHER" id="PTHR43861:SF1">
    <property type="entry name" value="TRANS-ACONITATE 2-METHYLTRANSFERASE"/>
    <property type="match status" value="1"/>
</dbReference>
<organism evidence="4 5">
    <name type="scientific">Arenimonas caeni</name>
    <dbReference type="NCBI Taxonomy" id="2058085"/>
    <lineage>
        <taxon>Bacteria</taxon>
        <taxon>Pseudomonadati</taxon>
        <taxon>Pseudomonadota</taxon>
        <taxon>Gammaproteobacteria</taxon>
        <taxon>Lysobacterales</taxon>
        <taxon>Lysobacteraceae</taxon>
        <taxon>Arenimonas</taxon>
    </lineage>
</organism>
<evidence type="ECO:0000313" key="4">
    <source>
        <dbReference type="EMBL" id="PRH81715.1"/>
    </source>
</evidence>
<proteinExistence type="predicted"/>
<dbReference type="PANTHER" id="PTHR43861">
    <property type="entry name" value="TRANS-ACONITATE 2-METHYLTRANSFERASE-RELATED"/>
    <property type="match status" value="1"/>
</dbReference>
<dbReference type="EMBL" id="PVLF01000018">
    <property type="protein sequence ID" value="PRH81715.1"/>
    <property type="molecule type" value="Genomic_DNA"/>
</dbReference>
<evidence type="ECO:0000313" key="5">
    <source>
        <dbReference type="Proteomes" id="UP000241736"/>
    </source>
</evidence>
<comment type="caution">
    <text evidence="4">The sequence shown here is derived from an EMBL/GenBank/DDBJ whole genome shotgun (WGS) entry which is preliminary data.</text>
</comment>
<keyword evidence="1 4" id="KW-0489">Methyltransferase</keyword>
<dbReference type="Proteomes" id="UP000241736">
    <property type="component" value="Unassembled WGS sequence"/>
</dbReference>
<name>A0A2P6M705_9GAMM</name>
<dbReference type="GO" id="GO:0032259">
    <property type="term" value="P:methylation"/>
    <property type="evidence" value="ECO:0007669"/>
    <property type="project" value="UniProtKB-KW"/>
</dbReference>
<dbReference type="RefSeq" id="WP_106991046.1">
    <property type="nucleotide sequence ID" value="NZ_KZ679095.1"/>
</dbReference>
<evidence type="ECO:0000256" key="1">
    <source>
        <dbReference type="ARBA" id="ARBA00022603"/>
    </source>
</evidence>
<dbReference type="CDD" id="cd02440">
    <property type="entry name" value="AdoMet_MTases"/>
    <property type="match status" value="1"/>
</dbReference>
<protein>
    <submittedName>
        <fullName evidence="4">Class I SAM-dependent methyltransferase</fullName>
    </submittedName>
</protein>
<dbReference type="SUPFAM" id="SSF53335">
    <property type="entry name" value="S-adenosyl-L-methionine-dependent methyltransferases"/>
    <property type="match status" value="1"/>
</dbReference>
<dbReference type="Pfam" id="PF13649">
    <property type="entry name" value="Methyltransf_25"/>
    <property type="match status" value="1"/>
</dbReference>
<evidence type="ECO:0000259" key="3">
    <source>
        <dbReference type="Pfam" id="PF13649"/>
    </source>
</evidence>
<sequence length="247" mass="27748">MKNTSRLYTDLAWLWPRWGDATTEYAHYCEFVSRLVGRYARIPATTLLDIGCGGGKNVLNLKRKYEVTGLDLSPVMLAQAQALNPECEFVLGDMRSFRLGRTFDAILMDDAMSYMASPGDFEAALRTAADHLRPGGVMVVTPDVTVENFQQNRTTATPAMRTGAPDEPDVVFVENVYDPDPDDGQYETTVLYLIREHGKLRVETDHWTMGLFPLATWRRVLREAGLEVHEERYDAGGEAYTVLACVK</sequence>